<dbReference type="RefSeq" id="WP_161075292.1">
    <property type="nucleotide sequence ID" value="NZ_CP086370.1"/>
</dbReference>
<dbReference type="InterPro" id="IPR006531">
    <property type="entry name" value="Gp5/Vgr_OB"/>
</dbReference>
<organism evidence="6 7">
    <name type="scientific">Pseudoduganella aquatica</name>
    <dbReference type="NCBI Taxonomy" id="2660641"/>
    <lineage>
        <taxon>Bacteria</taxon>
        <taxon>Pseudomonadati</taxon>
        <taxon>Pseudomonadota</taxon>
        <taxon>Betaproteobacteria</taxon>
        <taxon>Burkholderiales</taxon>
        <taxon>Oxalobacteraceae</taxon>
        <taxon>Telluria group</taxon>
        <taxon>Pseudoduganella</taxon>
    </lineage>
</organism>
<feature type="domain" description="Gp5/Type VI secretion system Vgr C-terminal trimerisation" evidence="5">
    <location>
        <begin position="477"/>
        <end position="565"/>
    </location>
</feature>
<evidence type="ECO:0000259" key="5">
    <source>
        <dbReference type="Pfam" id="PF22178"/>
    </source>
</evidence>
<dbReference type="Gene3D" id="4.10.220.110">
    <property type="match status" value="1"/>
</dbReference>
<evidence type="ECO:0000256" key="3">
    <source>
        <dbReference type="ARBA" id="ARBA00022525"/>
    </source>
</evidence>
<dbReference type="Pfam" id="PF04717">
    <property type="entry name" value="Phage_base_V"/>
    <property type="match status" value="1"/>
</dbReference>
<evidence type="ECO:0000256" key="1">
    <source>
        <dbReference type="ARBA" id="ARBA00004613"/>
    </source>
</evidence>
<dbReference type="SUPFAM" id="SSF69349">
    <property type="entry name" value="Phage fibre proteins"/>
    <property type="match status" value="1"/>
</dbReference>
<dbReference type="InterPro" id="IPR037026">
    <property type="entry name" value="Vgr_OB-fold_dom_sf"/>
</dbReference>
<comment type="subcellular location">
    <subcellularLocation>
        <location evidence="1">Secreted</location>
    </subcellularLocation>
</comment>
<evidence type="ECO:0000313" key="6">
    <source>
        <dbReference type="EMBL" id="MYN11014.1"/>
    </source>
</evidence>
<dbReference type="SUPFAM" id="SSF69255">
    <property type="entry name" value="gp5 N-terminal domain-like"/>
    <property type="match status" value="1"/>
</dbReference>
<dbReference type="InterPro" id="IPR006533">
    <property type="entry name" value="T6SS_Vgr_RhsGE"/>
</dbReference>
<evidence type="ECO:0000259" key="4">
    <source>
        <dbReference type="Pfam" id="PF04717"/>
    </source>
</evidence>
<dbReference type="AlphaFoldDB" id="A0A7X4HH95"/>
<gene>
    <name evidence="6" type="primary">tssI</name>
    <name evidence="6" type="ORF">GTP77_27220</name>
</gene>
<name>A0A7X4HH95_9BURK</name>
<sequence length="671" mass="73443">MPVTQANREVNVTSPLGTDVLLFDRMSGSERLGQLSEFRVQLLSTKPDVKIADVLGKPLGVHVDMADGVRHFHGIVTRFACTGWHGSLARYEATVHPGLWLLTRSSNCRIFQEKNVLDIVKAVCQDAAYGGAIDLNVSALSGTYEAMTYCVQYRETDFNFVCRLLQNEGIYFYFTHDASKHTMVLADSYSAHQSLPGYASVEFSGEAGRRIVDQEAVYGWAAAGAIQASSYALNDFDFEKAAASNSGGLKVKSTIAAAFDQQAYEMYDYPGLYNVAATGTTLARGRMEGLHGQCEEISADTNARGLFPGGLFKLVHHPRADQNREFLVTGAQYEIVGDDYATGGDTPLDFRCVFNAIGKEHSYRAPRTIAKPVVQGPQTAMVVGKAGEEIWTDKYGRVKVQFHWDREGKEDELSSCWVRVQQSWAGAGWGSVFIPRIGMEVVVSFLEGDPDRPLVTGCVYNSDAMPPYALPGEQTKSTVKTNTSKGGGGYNEIRFEDKKDAEEIYVQAEKDFNRVVKNNDTLKVGFEKKDKGDQTIQIKNDRSLDVGHDHKEHVVNDHTVTVDHDQIITVTNDQTLKVDNNQTMKIAVDRKLDVGGNQTTAIKGDQKVTVSKTIVIEATTSIELKVGGTSIKMEPAKITIKSPDVTVQADGMATLKAGGIMTIGGALVKIN</sequence>
<comment type="similarity">
    <text evidence="2">Belongs to the VgrG protein family.</text>
</comment>
<dbReference type="NCBIfam" id="TIGR03361">
    <property type="entry name" value="VI_Rhs_Vgr"/>
    <property type="match status" value="1"/>
</dbReference>
<reference evidence="6 7" key="1">
    <citation type="submission" date="2019-12" db="EMBL/GenBank/DDBJ databases">
        <title>Novel species isolated from a subtropical stream in China.</title>
        <authorList>
            <person name="Lu H."/>
        </authorList>
    </citation>
    <scope>NUCLEOTIDE SEQUENCE [LARGE SCALE GENOMIC DNA]</scope>
    <source>
        <strain evidence="6 7">FT127W</strain>
    </source>
</reference>
<comment type="caution">
    <text evidence="6">The sequence shown here is derived from an EMBL/GenBank/DDBJ whole genome shotgun (WGS) entry which is preliminary data.</text>
</comment>
<dbReference type="InterPro" id="IPR050708">
    <property type="entry name" value="T6SS_VgrG/RHS"/>
</dbReference>
<dbReference type="Pfam" id="PF05954">
    <property type="entry name" value="Phage_GPD"/>
    <property type="match status" value="1"/>
</dbReference>
<dbReference type="PANTHER" id="PTHR32305">
    <property type="match status" value="1"/>
</dbReference>
<evidence type="ECO:0000256" key="2">
    <source>
        <dbReference type="ARBA" id="ARBA00005558"/>
    </source>
</evidence>
<dbReference type="NCBIfam" id="TIGR01646">
    <property type="entry name" value="vgr_GE"/>
    <property type="match status" value="1"/>
</dbReference>
<dbReference type="PANTHER" id="PTHR32305:SF15">
    <property type="entry name" value="PROTEIN RHSA-RELATED"/>
    <property type="match status" value="1"/>
</dbReference>
<dbReference type="InterPro" id="IPR054030">
    <property type="entry name" value="Gp5_Vgr_C"/>
</dbReference>
<keyword evidence="7" id="KW-1185">Reference proteome</keyword>
<accession>A0A7X4HH95</accession>
<evidence type="ECO:0000313" key="7">
    <source>
        <dbReference type="Proteomes" id="UP000450676"/>
    </source>
</evidence>
<dbReference type="Gene3D" id="2.30.110.50">
    <property type="match status" value="1"/>
</dbReference>
<dbReference type="InterPro" id="IPR017847">
    <property type="entry name" value="T6SS_RhsGE_Vgr_subset"/>
</dbReference>
<dbReference type="Proteomes" id="UP000450676">
    <property type="component" value="Unassembled WGS sequence"/>
</dbReference>
<protein>
    <submittedName>
        <fullName evidence="6">Type VI secretion system tip protein VgrG</fullName>
    </submittedName>
</protein>
<dbReference type="EMBL" id="WWCU01000052">
    <property type="protein sequence ID" value="MYN11014.1"/>
    <property type="molecule type" value="Genomic_DNA"/>
</dbReference>
<dbReference type="Pfam" id="PF22178">
    <property type="entry name" value="Gp5_trimer_C"/>
    <property type="match status" value="1"/>
</dbReference>
<dbReference type="SUPFAM" id="SSF69279">
    <property type="entry name" value="Phage tail proteins"/>
    <property type="match status" value="2"/>
</dbReference>
<keyword evidence="3" id="KW-0964">Secreted</keyword>
<dbReference type="Gene3D" id="3.55.50.10">
    <property type="entry name" value="Baseplate protein-like domains"/>
    <property type="match status" value="1"/>
</dbReference>
<dbReference type="Gene3D" id="2.40.50.230">
    <property type="entry name" value="Gp5 N-terminal domain"/>
    <property type="match status" value="1"/>
</dbReference>
<feature type="domain" description="Gp5/Type VI secretion system Vgr protein OB-fold" evidence="4">
    <location>
        <begin position="393"/>
        <end position="460"/>
    </location>
</feature>
<proteinExistence type="inferred from homology"/>
<dbReference type="GO" id="GO:0005576">
    <property type="term" value="C:extracellular region"/>
    <property type="evidence" value="ECO:0007669"/>
    <property type="project" value="UniProtKB-SubCell"/>
</dbReference>